<dbReference type="PANTHER" id="PTHR10760:SF2">
    <property type="entry name" value="LD13476P-RELATED"/>
    <property type="match status" value="1"/>
</dbReference>
<keyword evidence="5" id="KW-1185">Reference proteome</keyword>
<evidence type="ECO:0000256" key="1">
    <source>
        <dbReference type="ARBA" id="ARBA00006235"/>
    </source>
</evidence>
<dbReference type="Pfam" id="PF06309">
    <property type="entry name" value="Torsin"/>
    <property type="match status" value="1"/>
</dbReference>
<feature type="chain" id="PRO_5047512920" evidence="3">
    <location>
        <begin position="20"/>
        <end position="352"/>
    </location>
</feature>
<evidence type="ECO:0000259" key="4">
    <source>
        <dbReference type="Pfam" id="PF21376"/>
    </source>
</evidence>
<dbReference type="GeneID" id="136090652"/>
<keyword evidence="3" id="KW-0732">Signal</keyword>
<organism evidence="5 6">
    <name type="scientific">Hydra vulgaris</name>
    <name type="common">Hydra</name>
    <name type="synonym">Hydra attenuata</name>
    <dbReference type="NCBI Taxonomy" id="6087"/>
    <lineage>
        <taxon>Eukaryota</taxon>
        <taxon>Metazoa</taxon>
        <taxon>Cnidaria</taxon>
        <taxon>Hydrozoa</taxon>
        <taxon>Hydroidolina</taxon>
        <taxon>Anthoathecata</taxon>
        <taxon>Aplanulata</taxon>
        <taxon>Hydridae</taxon>
        <taxon>Hydra</taxon>
    </lineage>
</organism>
<evidence type="ECO:0000313" key="5">
    <source>
        <dbReference type="Proteomes" id="UP001652625"/>
    </source>
</evidence>
<dbReference type="InterPro" id="IPR049337">
    <property type="entry name" value="TOR1A_C"/>
</dbReference>
<comment type="similarity">
    <text evidence="1">Belongs to the ClpA/ClpB family. Torsin subfamily.</text>
</comment>
<dbReference type="PANTHER" id="PTHR10760">
    <property type="entry name" value="TORSIN"/>
    <property type="match status" value="1"/>
</dbReference>
<evidence type="ECO:0000313" key="6">
    <source>
        <dbReference type="RefSeq" id="XP_065673550.1"/>
    </source>
</evidence>
<dbReference type="Pfam" id="PF21376">
    <property type="entry name" value="TOR1A_C"/>
    <property type="match status" value="1"/>
</dbReference>
<dbReference type="RefSeq" id="XP_065673550.1">
    <property type="nucleotide sequence ID" value="XM_065817478.1"/>
</dbReference>
<gene>
    <name evidence="6" type="primary">LOC136090652</name>
</gene>
<dbReference type="PRINTS" id="PR00300">
    <property type="entry name" value="CLPPROTEASEA"/>
</dbReference>
<sequence>MKSILKWILILKSLAAVYSLEPFTIFAAGSAVTSLFIATVSIFNNRREPPSPSSSSSPPPTPLPPPTRDDECSEEYFKDGISYLKQDLDTNVFGQDFAIELIAYVVRSHFNIKYPQAPLVMSFHGPTGTGKNHVSKRVAETLFKNGIHSKFVHHKIATKEYIRNTKHSLTEFKTELSDFIEKKSKLCERSLFIIDEVESMPEGLTDVLTPFLDYHDKVGDQDYRKSIFIFLSSVGADMLIDRFVNHYKNEKTRETVPLKDMANLIPTIAYNSPGGFKNSKIISKALISAYVPFLPLERKHVKQCAEKELRKCNAEFNNFTTESIANQLIYDPNNYYSTQGCKTIPSKVGIYC</sequence>
<dbReference type="InterPro" id="IPR027417">
    <property type="entry name" value="P-loop_NTPase"/>
</dbReference>
<protein>
    <submittedName>
        <fullName evidence="6">Torsin-1A-like</fullName>
    </submittedName>
</protein>
<feature type="signal peptide" evidence="3">
    <location>
        <begin position="1"/>
        <end position="19"/>
    </location>
</feature>
<dbReference type="CDD" id="cd00009">
    <property type="entry name" value="AAA"/>
    <property type="match status" value="1"/>
</dbReference>
<dbReference type="Proteomes" id="UP001652625">
    <property type="component" value="Chromosome 14"/>
</dbReference>
<dbReference type="SUPFAM" id="SSF52540">
    <property type="entry name" value="P-loop containing nucleoside triphosphate hydrolases"/>
    <property type="match status" value="1"/>
</dbReference>
<name>A0ABM4DGI6_HYDVU</name>
<reference evidence="6" key="1">
    <citation type="submission" date="2025-08" db="UniProtKB">
        <authorList>
            <consortium name="RefSeq"/>
        </authorList>
    </citation>
    <scope>IDENTIFICATION</scope>
</reference>
<dbReference type="Gene3D" id="3.40.50.300">
    <property type="entry name" value="P-loop containing nucleotide triphosphate hydrolases"/>
    <property type="match status" value="1"/>
</dbReference>
<feature type="region of interest" description="Disordered" evidence="2">
    <location>
        <begin position="47"/>
        <end position="70"/>
    </location>
</feature>
<proteinExistence type="inferred from homology"/>
<feature type="domain" description="Torsin-1A C-terminal" evidence="4">
    <location>
        <begin position="296"/>
        <end position="351"/>
    </location>
</feature>
<feature type="compositionally biased region" description="Pro residues" evidence="2">
    <location>
        <begin position="57"/>
        <end position="66"/>
    </location>
</feature>
<evidence type="ECO:0000256" key="2">
    <source>
        <dbReference type="SAM" id="MobiDB-lite"/>
    </source>
</evidence>
<dbReference type="InterPro" id="IPR001270">
    <property type="entry name" value="ClpA/B"/>
</dbReference>
<accession>A0ABM4DGI6</accession>
<dbReference type="InterPro" id="IPR010448">
    <property type="entry name" value="Torsin"/>
</dbReference>
<evidence type="ECO:0000256" key="3">
    <source>
        <dbReference type="SAM" id="SignalP"/>
    </source>
</evidence>